<keyword evidence="3" id="KW-1185">Reference proteome</keyword>
<organism evidence="2 3">
    <name type="scientific">Chryseobacterium gallinarum</name>
    <dbReference type="NCBI Taxonomy" id="1324352"/>
    <lineage>
        <taxon>Bacteria</taxon>
        <taxon>Pseudomonadati</taxon>
        <taxon>Bacteroidota</taxon>
        <taxon>Flavobacteriia</taxon>
        <taxon>Flavobacteriales</taxon>
        <taxon>Weeksellaceae</taxon>
        <taxon>Chryseobacterium group</taxon>
        <taxon>Chryseobacterium</taxon>
    </lineage>
</organism>
<gene>
    <name evidence="2" type="ORF">FOB44_13660</name>
</gene>
<protein>
    <submittedName>
        <fullName evidence="2">Uncharacterized protein</fullName>
    </submittedName>
</protein>
<feature type="signal peptide" evidence="1">
    <location>
        <begin position="1"/>
        <end position="20"/>
    </location>
</feature>
<dbReference type="RefSeq" id="WP_168238844.1">
    <property type="nucleotide sequence ID" value="NZ_CP050995.1"/>
</dbReference>
<dbReference type="EMBL" id="CP050995">
    <property type="protein sequence ID" value="QIY91631.1"/>
    <property type="molecule type" value="Genomic_DNA"/>
</dbReference>
<feature type="chain" id="PRO_5047387802" evidence="1">
    <location>
        <begin position="21"/>
        <end position="253"/>
    </location>
</feature>
<name>A0ABX6KTY7_CHRGL</name>
<evidence type="ECO:0000313" key="2">
    <source>
        <dbReference type="EMBL" id="QIY91631.1"/>
    </source>
</evidence>
<evidence type="ECO:0000313" key="3">
    <source>
        <dbReference type="Proteomes" id="UP000501570"/>
    </source>
</evidence>
<evidence type="ECO:0000256" key="1">
    <source>
        <dbReference type="SAM" id="SignalP"/>
    </source>
</evidence>
<keyword evidence="1" id="KW-0732">Signal</keyword>
<reference evidence="2 3" key="1">
    <citation type="submission" date="2019-09" db="EMBL/GenBank/DDBJ databases">
        <title>FDA dAtabase for Regulatory Grade micrObial Sequences (FDA-ARGOS): Supporting development and validation of Infectious Disease Dx tests.</title>
        <authorList>
            <person name="Sciortino C."/>
            <person name="Tallon L."/>
            <person name="Sadzewicz L."/>
            <person name="Vavikolanu K."/>
            <person name="Mehta A."/>
            <person name="Aluvathingal J."/>
            <person name="Nadendla S."/>
            <person name="Nandy P."/>
            <person name="Geyer C."/>
            <person name="Yan Y."/>
            <person name="Sichtig H."/>
        </authorList>
    </citation>
    <scope>NUCLEOTIDE SEQUENCE [LARGE SCALE GENOMIC DNA]</scope>
    <source>
        <strain evidence="2 3">FDAARGOS_636</strain>
    </source>
</reference>
<accession>A0ABX6KTY7</accession>
<sequence>MRKRSIPALILVLISIKAFAQVGIATTNPKVTLQVEGKATTATVADGLTVPRLTRTQLLAKDPAYGSDQNGTLVFVTTIDGSATGKVTNVTAVGLYYYDAPNARWYNTKGSSGVVENFKIITGTYTPTSPYVVQPDDYILILRYNTASTGGNLPADISATSPFLNNTANLRLPDPTTCPGRILHLINDSDKLGLSTGENVYTNYAMHSGLTDPNSYNSKSSYLNYGINAEQNYSQWKIMSDGTRWISLQVVVV</sequence>
<dbReference type="Proteomes" id="UP000501570">
    <property type="component" value="Chromosome"/>
</dbReference>
<proteinExistence type="predicted"/>